<dbReference type="EMBL" id="MN794003">
    <property type="protein sequence ID" value="QGZ00919.1"/>
    <property type="molecule type" value="Genomic_DNA"/>
</dbReference>
<dbReference type="Pfam" id="PF02945">
    <property type="entry name" value="Endonuclease_7"/>
    <property type="match status" value="1"/>
</dbReference>
<dbReference type="InterPro" id="IPR038563">
    <property type="entry name" value="Endonuclease_7_sf"/>
</dbReference>
<reference evidence="1 2" key="1">
    <citation type="submission" date="2019-12" db="EMBL/GenBank/DDBJ databases">
        <title>Isolation of novel and strongly lytic Klebsiella pneumoniae phages in Valencia (Spain).</title>
        <authorList>
            <person name="Domingo-Calap P."/>
            <person name="Beamud B."/>
            <person name="Vienne J."/>
            <person name="Gonzalez-Candelas F."/>
            <person name="Sanjuan R."/>
        </authorList>
    </citation>
    <scope>NUCLEOTIDE SEQUENCE [LARGE SCALE GENOMIC DNA]</scope>
</reference>
<dbReference type="Proteomes" id="UP000435037">
    <property type="component" value="Segment"/>
</dbReference>
<keyword evidence="1" id="KW-0540">Nuclease</keyword>
<dbReference type="InterPro" id="IPR004211">
    <property type="entry name" value="Endonuclease_7"/>
</dbReference>
<keyword evidence="1" id="KW-0255">Endonuclease</keyword>
<dbReference type="InterPro" id="IPR044925">
    <property type="entry name" value="His-Me_finger_sf"/>
</dbReference>
<organism evidence="1 2">
    <name type="scientific">Klebsiella phage VLC4</name>
    <dbReference type="NCBI Taxonomy" id="2686207"/>
    <lineage>
        <taxon>Viruses</taxon>
        <taxon>Duplodnaviria</taxon>
        <taxon>Heunggongvirae</taxon>
        <taxon>Uroviricota</taxon>
        <taxon>Caudoviricetes</taxon>
        <taxon>Autographivirales</taxon>
        <taxon>Autoscriptoviridae</taxon>
        <taxon>Slopekvirinae</taxon>
        <taxon>Drulisvirus</taxon>
        <taxon>Drulisvirus VLC4</taxon>
    </lineage>
</organism>
<evidence type="ECO:0000313" key="1">
    <source>
        <dbReference type="EMBL" id="QGZ00919.1"/>
    </source>
</evidence>
<sequence length="140" mass="15675">MATRRITRGQVRAVSLKILKEQGGLCALTKRPIDPTAARGSASSMVLDHDHLTGHIRGVLSRGANGAEGKVYNAVARWAGYGMQDKEGILQFLENMVAYLRKEPYDLLYYTHRSPEELAQAQKLKARKARARRKARETIK</sequence>
<evidence type="ECO:0000313" key="2">
    <source>
        <dbReference type="Proteomes" id="UP000435037"/>
    </source>
</evidence>
<protein>
    <submittedName>
        <fullName evidence="1">Endonuclease</fullName>
    </submittedName>
</protein>
<dbReference type="GO" id="GO:0004519">
    <property type="term" value="F:endonuclease activity"/>
    <property type="evidence" value="ECO:0007669"/>
    <property type="project" value="UniProtKB-KW"/>
</dbReference>
<proteinExistence type="predicted"/>
<keyword evidence="1" id="KW-0378">Hydrolase</keyword>
<accession>A0A6B9I916</accession>
<dbReference type="SUPFAM" id="SSF54060">
    <property type="entry name" value="His-Me finger endonucleases"/>
    <property type="match status" value="1"/>
</dbReference>
<name>A0A6B9I916_9CAUD</name>
<keyword evidence="2" id="KW-1185">Reference proteome</keyword>
<dbReference type="Gene3D" id="3.40.1800.10">
    <property type="entry name" value="His-Me finger endonucleases"/>
    <property type="match status" value="1"/>
</dbReference>